<sequence length="101" mass="11392">MPPDLFSKCARVQALLDRSPTLHSSRSCWERPDPVHLPKTWVPVPISSRGHPEVAPASLAAEEGRRILLLVCWRGYYLGETLLEPERTAVYRIKTNLDASD</sequence>
<evidence type="ECO:0000313" key="2">
    <source>
        <dbReference type="Proteomes" id="UP000219338"/>
    </source>
</evidence>
<evidence type="ECO:0000313" key="1">
    <source>
        <dbReference type="EMBL" id="SJK96867.1"/>
    </source>
</evidence>
<gene>
    <name evidence="1" type="ORF">ARMOST_00113</name>
</gene>
<name>A0A284QK74_ARMOS</name>
<protein>
    <submittedName>
        <fullName evidence="1">Uncharacterized protein</fullName>
    </submittedName>
</protein>
<dbReference type="AlphaFoldDB" id="A0A284QK74"/>
<organism evidence="1 2">
    <name type="scientific">Armillaria ostoyae</name>
    <name type="common">Armillaria root rot fungus</name>
    <dbReference type="NCBI Taxonomy" id="47428"/>
    <lineage>
        <taxon>Eukaryota</taxon>
        <taxon>Fungi</taxon>
        <taxon>Dikarya</taxon>
        <taxon>Basidiomycota</taxon>
        <taxon>Agaricomycotina</taxon>
        <taxon>Agaricomycetes</taxon>
        <taxon>Agaricomycetidae</taxon>
        <taxon>Agaricales</taxon>
        <taxon>Marasmiineae</taxon>
        <taxon>Physalacriaceae</taxon>
        <taxon>Armillaria</taxon>
    </lineage>
</organism>
<accession>A0A284QK74</accession>
<dbReference type="Proteomes" id="UP000219338">
    <property type="component" value="Unassembled WGS sequence"/>
</dbReference>
<dbReference type="EMBL" id="FUEG01000001">
    <property type="protein sequence ID" value="SJK96867.1"/>
    <property type="molecule type" value="Genomic_DNA"/>
</dbReference>
<keyword evidence="2" id="KW-1185">Reference proteome</keyword>
<proteinExistence type="predicted"/>
<reference evidence="2" key="1">
    <citation type="journal article" date="2017" name="Nat. Ecol. Evol.">
        <title>Genome expansion and lineage-specific genetic innovations in the forest pathogenic fungi Armillaria.</title>
        <authorList>
            <person name="Sipos G."/>
            <person name="Prasanna A.N."/>
            <person name="Walter M.C."/>
            <person name="O'Connor E."/>
            <person name="Balint B."/>
            <person name="Krizsan K."/>
            <person name="Kiss B."/>
            <person name="Hess J."/>
            <person name="Varga T."/>
            <person name="Slot J."/>
            <person name="Riley R."/>
            <person name="Boka B."/>
            <person name="Rigling D."/>
            <person name="Barry K."/>
            <person name="Lee J."/>
            <person name="Mihaltcheva S."/>
            <person name="LaButti K."/>
            <person name="Lipzen A."/>
            <person name="Waldron R."/>
            <person name="Moloney N.M."/>
            <person name="Sperisen C."/>
            <person name="Kredics L."/>
            <person name="Vagvoelgyi C."/>
            <person name="Patrignani A."/>
            <person name="Fitzpatrick D."/>
            <person name="Nagy I."/>
            <person name="Doyle S."/>
            <person name="Anderson J.B."/>
            <person name="Grigoriev I.V."/>
            <person name="Gueldener U."/>
            <person name="Muensterkoetter M."/>
            <person name="Nagy L.G."/>
        </authorList>
    </citation>
    <scope>NUCLEOTIDE SEQUENCE [LARGE SCALE GENOMIC DNA]</scope>
    <source>
        <strain evidence="2">C18/9</strain>
    </source>
</reference>